<feature type="transmembrane region" description="Helical" evidence="2">
    <location>
        <begin position="378"/>
        <end position="396"/>
    </location>
</feature>
<proteinExistence type="predicted"/>
<feature type="transmembrane region" description="Helical" evidence="2">
    <location>
        <begin position="448"/>
        <end position="467"/>
    </location>
</feature>
<gene>
    <name evidence="3" type="ORF">As57867_003516</name>
</gene>
<keyword evidence="2" id="KW-0472">Membrane</keyword>
<feature type="transmembrane region" description="Helical" evidence="2">
    <location>
        <begin position="408"/>
        <end position="427"/>
    </location>
</feature>
<name>A0A6A4ZEM2_9STRA</name>
<dbReference type="AlphaFoldDB" id="A0A6A4ZEM2"/>
<feature type="region of interest" description="Disordered" evidence="1">
    <location>
        <begin position="36"/>
        <end position="61"/>
    </location>
</feature>
<feature type="compositionally biased region" description="Polar residues" evidence="1">
    <location>
        <begin position="36"/>
        <end position="51"/>
    </location>
</feature>
<feature type="non-terminal residue" evidence="3">
    <location>
        <position position="604"/>
    </location>
</feature>
<accession>A0A6A4ZEM2</accession>
<dbReference type="EMBL" id="VJMH01000623">
    <property type="protein sequence ID" value="KAF0715178.1"/>
    <property type="molecule type" value="Genomic_DNA"/>
</dbReference>
<keyword evidence="2" id="KW-0812">Transmembrane</keyword>
<feature type="region of interest" description="Disordered" evidence="1">
    <location>
        <begin position="1"/>
        <end position="23"/>
    </location>
</feature>
<comment type="caution">
    <text evidence="3">The sequence shown here is derived from an EMBL/GenBank/DDBJ whole genome shotgun (WGS) entry which is preliminary data.</text>
</comment>
<evidence type="ECO:0000313" key="3">
    <source>
        <dbReference type="EMBL" id="KAF0715178.1"/>
    </source>
</evidence>
<dbReference type="OrthoDB" id="65893at2759"/>
<protein>
    <submittedName>
        <fullName evidence="3">Uncharacterized protein</fullName>
    </submittedName>
</protein>
<reference evidence="3" key="1">
    <citation type="submission" date="2019-06" db="EMBL/GenBank/DDBJ databases">
        <title>Genomics analysis of Aphanomyces spp. identifies a new class of oomycete effector associated with host adaptation.</title>
        <authorList>
            <person name="Gaulin E."/>
        </authorList>
    </citation>
    <scope>NUCLEOTIDE SEQUENCE</scope>
    <source>
        <strain evidence="3">CBS 578.67</strain>
    </source>
</reference>
<evidence type="ECO:0000256" key="2">
    <source>
        <dbReference type="SAM" id="Phobius"/>
    </source>
</evidence>
<sequence>MVATWRRASSKYTSTNQGRRDSSLDKVKSFMKSFRRTSVTGSSAQSHNHSAGSGKHHAMETGSKDKHVDILFRLTMNCSEFFLVGLLLGAHIWLNVSGLWNRQTTTTRPPDQGDWATVGTSCFVTASGFQNCSVDEANLTTPLAWTAIGQALATQMAGYMNGADDAFPVSTCVMGSSQGYGSIVLLVGDVVPPFCVPSAPEPIFALSVLETAMLENATVQYLLSTYIDDLRVTFEARVDTDGTHSSVSSNVTKQLISPTTGQVTLTGHNTTNWRFDTTPLLPRYQFHYSCASEIVRGGGLWASHGGIVTNAALAVGWTCSHHVDNRQEVSVTQYIALAGMLHLFSGDVLTTLKGVQGVLLNKPVLTYDFISSLERRKVVLFLLIFFRLGSVFYLEVCRLYHRTASETALFFVSSAMACGLYTLAIFWPLVTLQHVPSVPIFRGKVIRLYAPILHVGNVIVTLVLLGSHNLTTYLYNPLWQRPQSRWPFWVQGHSVASGVYDEITVAPCIEAISPDFVMATAIVCALSLLYPLIQQRKFWLDTNYFHKNEFLSNEFVPNYVTFLPLYETECIKYGSKLFAKASTLALFGYAIIEEEKTSTIEVKP</sequence>
<organism evidence="3">
    <name type="scientific">Aphanomyces stellatus</name>
    <dbReference type="NCBI Taxonomy" id="120398"/>
    <lineage>
        <taxon>Eukaryota</taxon>
        <taxon>Sar</taxon>
        <taxon>Stramenopiles</taxon>
        <taxon>Oomycota</taxon>
        <taxon>Saprolegniomycetes</taxon>
        <taxon>Saprolegniales</taxon>
        <taxon>Verrucalvaceae</taxon>
        <taxon>Aphanomyces</taxon>
    </lineage>
</organism>
<evidence type="ECO:0000256" key="1">
    <source>
        <dbReference type="SAM" id="MobiDB-lite"/>
    </source>
</evidence>
<keyword evidence="2" id="KW-1133">Transmembrane helix</keyword>